<gene>
    <name evidence="5" type="ORF">A4W93_01060</name>
</gene>
<evidence type="ECO:0000259" key="4">
    <source>
        <dbReference type="PROSITE" id="PS50887"/>
    </source>
</evidence>
<evidence type="ECO:0000256" key="2">
    <source>
        <dbReference type="ARBA" id="ARBA00034247"/>
    </source>
</evidence>
<sequence length="358" mass="38097">MVERLRAARDAGTAGVLAMCDLDMFKQHCDHHGHSGGDAMLKAASERLQALLPPPAWLARYGGDEFVAFLPEATLPDARRMLERCLEAIRQPIELPSGSLHHVTMSAGLVTFPAGSIDEVLQGADVALYAAKARGRDRVVVFDDDTRKIVAARRELAAAVFELQERNRALHDEARTDALTGLRNRLALDEVLDATLGGADPRFASAAVAFVDIDHFGNYNHIHSDTLGDAVLRSVAICMRAGSRDPDLVFRKGGEELVVVIPDAVGRAAVVAAERLRAGVEALGIPHSDSSAASVVTVTVGVASGEDGCSLRQLLEAASDQAMRAKVAHARNRVHAVDVKAPRAPGPAGHTSDQRSNS</sequence>
<dbReference type="EMBL" id="CP015118">
    <property type="protein sequence ID" value="ARN18618.1"/>
    <property type="molecule type" value="Genomic_DNA"/>
</dbReference>
<dbReference type="PANTHER" id="PTHR45138">
    <property type="entry name" value="REGULATORY COMPONENTS OF SENSORY TRANSDUCTION SYSTEM"/>
    <property type="match status" value="1"/>
</dbReference>
<dbReference type="KEGG" id="rgu:A4W93_01060"/>
<dbReference type="GO" id="GO:0052621">
    <property type="term" value="F:diguanylate cyclase activity"/>
    <property type="evidence" value="ECO:0007669"/>
    <property type="project" value="UniProtKB-EC"/>
</dbReference>
<dbReference type="EC" id="2.7.7.65" evidence="1"/>
<organism evidence="5 6">
    <name type="scientific">Piscinibacter gummiphilus</name>
    <dbReference type="NCBI Taxonomy" id="946333"/>
    <lineage>
        <taxon>Bacteria</taxon>
        <taxon>Pseudomonadati</taxon>
        <taxon>Pseudomonadota</taxon>
        <taxon>Betaproteobacteria</taxon>
        <taxon>Burkholderiales</taxon>
        <taxon>Sphaerotilaceae</taxon>
        <taxon>Piscinibacter</taxon>
    </lineage>
</organism>
<evidence type="ECO:0000313" key="5">
    <source>
        <dbReference type="EMBL" id="ARN18618.1"/>
    </source>
</evidence>
<evidence type="ECO:0000256" key="1">
    <source>
        <dbReference type="ARBA" id="ARBA00012528"/>
    </source>
</evidence>
<dbReference type="Gene3D" id="3.30.70.270">
    <property type="match status" value="2"/>
</dbReference>
<dbReference type="InterPro" id="IPR000160">
    <property type="entry name" value="GGDEF_dom"/>
</dbReference>
<dbReference type="Proteomes" id="UP000193427">
    <property type="component" value="Chromosome"/>
</dbReference>
<feature type="region of interest" description="Disordered" evidence="3">
    <location>
        <begin position="337"/>
        <end position="358"/>
    </location>
</feature>
<accession>A0A1W6L375</accession>
<dbReference type="InterPro" id="IPR029787">
    <property type="entry name" value="Nucleotide_cyclase"/>
</dbReference>
<dbReference type="GO" id="GO:0005886">
    <property type="term" value="C:plasma membrane"/>
    <property type="evidence" value="ECO:0007669"/>
    <property type="project" value="TreeGrafter"/>
</dbReference>
<dbReference type="AlphaFoldDB" id="A0A1W6L375"/>
<keyword evidence="6" id="KW-1185">Reference proteome</keyword>
<dbReference type="SMART" id="SM00267">
    <property type="entry name" value="GGDEF"/>
    <property type="match status" value="2"/>
</dbReference>
<dbReference type="NCBIfam" id="TIGR00254">
    <property type="entry name" value="GGDEF"/>
    <property type="match status" value="2"/>
</dbReference>
<dbReference type="GO" id="GO:1902201">
    <property type="term" value="P:negative regulation of bacterial-type flagellum-dependent cell motility"/>
    <property type="evidence" value="ECO:0007669"/>
    <property type="project" value="TreeGrafter"/>
</dbReference>
<dbReference type="Pfam" id="PF00990">
    <property type="entry name" value="GGDEF"/>
    <property type="match status" value="2"/>
</dbReference>
<proteinExistence type="predicted"/>
<name>A0A1W6L375_9BURK</name>
<evidence type="ECO:0000256" key="3">
    <source>
        <dbReference type="SAM" id="MobiDB-lite"/>
    </source>
</evidence>
<dbReference type="PANTHER" id="PTHR45138:SF9">
    <property type="entry name" value="DIGUANYLATE CYCLASE DGCM-RELATED"/>
    <property type="match status" value="1"/>
</dbReference>
<dbReference type="CDD" id="cd01949">
    <property type="entry name" value="GGDEF"/>
    <property type="match status" value="2"/>
</dbReference>
<protein>
    <recommendedName>
        <fullName evidence="1">diguanylate cyclase</fullName>
        <ecNumber evidence="1">2.7.7.65</ecNumber>
    </recommendedName>
</protein>
<dbReference type="InterPro" id="IPR043128">
    <property type="entry name" value="Rev_trsase/Diguanyl_cyclase"/>
</dbReference>
<dbReference type="SUPFAM" id="SSF55073">
    <property type="entry name" value="Nucleotide cyclase"/>
    <property type="match status" value="2"/>
</dbReference>
<dbReference type="InterPro" id="IPR050469">
    <property type="entry name" value="Diguanylate_Cyclase"/>
</dbReference>
<dbReference type="GO" id="GO:0043709">
    <property type="term" value="P:cell adhesion involved in single-species biofilm formation"/>
    <property type="evidence" value="ECO:0007669"/>
    <property type="project" value="TreeGrafter"/>
</dbReference>
<feature type="domain" description="GGDEF" evidence="4">
    <location>
        <begin position="13"/>
        <end position="144"/>
    </location>
</feature>
<evidence type="ECO:0000313" key="6">
    <source>
        <dbReference type="Proteomes" id="UP000193427"/>
    </source>
</evidence>
<feature type="domain" description="GGDEF" evidence="4">
    <location>
        <begin position="204"/>
        <end position="339"/>
    </location>
</feature>
<reference evidence="5 6" key="1">
    <citation type="submission" date="2016-04" db="EMBL/GenBank/DDBJ databases">
        <title>Complete genome sequence of natural rubber-degrading, novel Gram-negative bacterium, Rhizobacter gummiphilus strain NS21.</title>
        <authorList>
            <person name="Tabata M."/>
            <person name="Kasai D."/>
            <person name="Fukuda M."/>
        </authorList>
    </citation>
    <scope>NUCLEOTIDE SEQUENCE [LARGE SCALE GENOMIC DNA]</scope>
    <source>
        <strain evidence="5 6">NS21</strain>
    </source>
</reference>
<dbReference type="PROSITE" id="PS50887">
    <property type="entry name" value="GGDEF"/>
    <property type="match status" value="2"/>
</dbReference>
<dbReference type="STRING" id="946333.A4W93_01060"/>
<comment type="catalytic activity">
    <reaction evidence="2">
        <text>2 GTP = 3',3'-c-di-GMP + 2 diphosphate</text>
        <dbReference type="Rhea" id="RHEA:24898"/>
        <dbReference type="ChEBI" id="CHEBI:33019"/>
        <dbReference type="ChEBI" id="CHEBI:37565"/>
        <dbReference type="ChEBI" id="CHEBI:58805"/>
        <dbReference type="EC" id="2.7.7.65"/>
    </reaction>
</comment>